<dbReference type="EMBL" id="JARKNE010000007">
    <property type="protein sequence ID" value="KAK5820002.1"/>
    <property type="molecule type" value="Genomic_DNA"/>
</dbReference>
<accession>A0ABR0PFR9</accession>
<evidence type="ECO:0000313" key="3">
    <source>
        <dbReference type="EMBL" id="KAK5820002.1"/>
    </source>
</evidence>
<gene>
    <name evidence="3" type="ORF">PVK06_025043</name>
</gene>
<keyword evidence="4" id="KW-1185">Reference proteome</keyword>
<dbReference type="Pfam" id="PF14392">
    <property type="entry name" value="zf-CCHC_4"/>
    <property type="match status" value="1"/>
</dbReference>
<evidence type="ECO:0000313" key="4">
    <source>
        <dbReference type="Proteomes" id="UP001358586"/>
    </source>
</evidence>
<feature type="domain" description="Zinc knuckle CX2CX4HX4C" evidence="2">
    <location>
        <begin position="9"/>
        <end position="30"/>
    </location>
</feature>
<protein>
    <recommendedName>
        <fullName evidence="2">Zinc knuckle CX2CX4HX4C domain-containing protein</fullName>
    </recommendedName>
</protein>
<feature type="compositionally biased region" description="Basic and acidic residues" evidence="1">
    <location>
        <begin position="96"/>
        <end position="117"/>
    </location>
</feature>
<evidence type="ECO:0000259" key="2">
    <source>
        <dbReference type="Pfam" id="PF14392"/>
    </source>
</evidence>
<name>A0ABR0PFR9_GOSAR</name>
<sequence length="188" mass="21750">MELICVIWYERLPKFCYICGLIGHNTQKCVKEKDNSKDNKPNFGNRLRAALRVANQNKGPWRNGIEMIKDDKEAEKEVSRKTDDGLGTNAPNDQVETERVKNTDDESKSSTQHEKQSLKIYRKRIKKIKDMLRRVGAMVKEEWMMGVFNAMLNDAENEGGRKIVRAHINEFRDVMDDLALVDIKLDHG</sequence>
<reference evidence="3 4" key="1">
    <citation type="submission" date="2023-03" db="EMBL/GenBank/DDBJ databases">
        <title>WGS of Gossypium arboreum.</title>
        <authorList>
            <person name="Yu D."/>
        </authorList>
    </citation>
    <scope>NUCLEOTIDE SEQUENCE [LARGE SCALE GENOMIC DNA]</scope>
    <source>
        <tissue evidence="3">Leaf</tissue>
    </source>
</reference>
<proteinExistence type="predicted"/>
<dbReference type="Proteomes" id="UP001358586">
    <property type="component" value="Chromosome 7"/>
</dbReference>
<organism evidence="3 4">
    <name type="scientific">Gossypium arboreum</name>
    <name type="common">Tree cotton</name>
    <name type="synonym">Gossypium nanking</name>
    <dbReference type="NCBI Taxonomy" id="29729"/>
    <lineage>
        <taxon>Eukaryota</taxon>
        <taxon>Viridiplantae</taxon>
        <taxon>Streptophyta</taxon>
        <taxon>Embryophyta</taxon>
        <taxon>Tracheophyta</taxon>
        <taxon>Spermatophyta</taxon>
        <taxon>Magnoliopsida</taxon>
        <taxon>eudicotyledons</taxon>
        <taxon>Gunneridae</taxon>
        <taxon>Pentapetalae</taxon>
        <taxon>rosids</taxon>
        <taxon>malvids</taxon>
        <taxon>Malvales</taxon>
        <taxon>Malvaceae</taxon>
        <taxon>Malvoideae</taxon>
        <taxon>Gossypium</taxon>
    </lineage>
</organism>
<dbReference type="InterPro" id="IPR025836">
    <property type="entry name" value="Zn_knuckle_CX2CX4HX4C"/>
</dbReference>
<comment type="caution">
    <text evidence="3">The sequence shown here is derived from an EMBL/GenBank/DDBJ whole genome shotgun (WGS) entry which is preliminary data.</text>
</comment>
<feature type="compositionally biased region" description="Basic and acidic residues" evidence="1">
    <location>
        <begin position="67"/>
        <end position="84"/>
    </location>
</feature>
<evidence type="ECO:0000256" key="1">
    <source>
        <dbReference type="SAM" id="MobiDB-lite"/>
    </source>
</evidence>
<feature type="region of interest" description="Disordered" evidence="1">
    <location>
        <begin position="61"/>
        <end position="118"/>
    </location>
</feature>